<gene>
    <name evidence="3" type="ORF">JMM60_04330</name>
</gene>
<feature type="chain" id="PRO_5047052557" evidence="2">
    <location>
        <begin position="23"/>
        <end position="119"/>
    </location>
</feature>
<reference evidence="3 4" key="1">
    <citation type="submission" date="2021-01" db="EMBL/GenBank/DDBJ databases">
        <title>Draft genomes of Rhodovulum sulfidophilum.</title>
        <authorList>
            <person name="Guzman M.S."/>
        </authorList>
    </citation>
    <scope>NUCLEOTIDE SEQUENCE [LARGE SCALE GENOMIC DNA]</scope>
    <source>
        <strain evidence="3 4">AB35</strain>
    </source>
</reference>
<feature type="region of interest" description="Disordered" evidence="1">
    <location>
        <begin position="95"/>
        <end position="119"/>
    </location>
</feature>
<name>A0ABS1RQX8_RHOSU</name>
<organism evidence="3 4">
    <name type="scientific">Rhodovulum sulfidophilum</name>
    <name type="common">Rhodobacter sulfidophilus</name>
    <dbReference type="NCBI Taxonomy" id="35806"/>
    <lineage>
        <taxon>Bacteria</taxon>
        <taxon>Pseudomonadati</taxon>
        <taxon>Pseudomonadota</taxon>
        <taxon>Alphaproteobacteria</taxon>
        <taxon>Rhodobacterales</taxon>
        <taxon>Paracoccaceae</taxon>
        <taxon>Rhodovulum</taxon>
    </lineage>
</organism>
<feature type="compositionally biased region" description="Basic and acidic residues" evidence="1">
    <location>
        <begin position="109"/>
        <end position="119"/>
    </location>
</feature>
<accession>A0ABS1RQX8</accession>
<proteinExistence type="predicted"/>
<protein>
    <submittedName>
        <fullName evidence="3">AAA+ family ATPase</fullName>
    </submittedName>
</protein>
<keyword evidence="4" id="KW-1185">Reference proteome</keyword>
<keyword evidence="2" id="KW-0732">Signal</keyword>
<feature type="signal peptide" evidence="2">
    <location>
        <begin position="1"/>
        <end position="22"/>
    </location>
</feature>
<dbReference type="EMBL" id="JAESJJ010000003">
    <property type="protein sequence ID" value="MBL3608033.1"/>
    <property type="molecule type" value="Genomic_DNA"/>
</dbReference>
<sequence length="119" mass="12799">MRHRLALIPLLALLLTAAPASAQDRGGAGDDGGMSEGLGLLGEGMQLFLKGLGDELEPHMRDFAEAAEPALARLMELIDDLDAYQLPERLPNGDIIIRRKPDAPPLPDPEARPEGEIEI</sequence>
<evidence type="ECO:0000313" key="4">
    <source>
        <dbReference type="Proteomes" id="UP000604473"/>
    </source>
</evidence>
<evidence type="ECO:0000256" key="1">
    <source>
        <dbReference type="SAM" id="MobiDB-lite"/>
    </source>
</evidence>
<evidence type="ECO:0000313" key="3">
    <source>
        <dbReference type="EMBL" id="MBL3608033.1"/>
    </source>
</evidence>
<dbReference type="Proteomes" id="UP000604473">
    <property type="component" value="Unassembled WGS sequence"/>
</dbReference>
<comment type="caution">
    <text evidence="3">The sequence shown here is derived from an EMBL/GenBank/DDBJ whole genome shotgun (WGS) entry which is preliminary data.</text>
</comment>
<evidence type="ECO:0000256" key="2">
    <source>
        <dbReference type="SAM" id="SignalP"/>
    </source>
</evidence>
<dbReference type="RefSeq" id="WP_202247531.1">
    <property type="nucleotide sequence ID" value="NZ_JAKCFD010000333.1"/>
</dbReference>